<dbReference type="SUPFAM" id="SSF109854">
    <property type="entry name" value="DinB/YfiT-like putative metalloenzymes"/>
    <property type="match status" value="1"/>
</dbReference>
<reference evidence="2 3" key="1">
    <citation type="submission" date="2017-07" db="EMBL/GenBank/DDBJ databases">
        <title>Isolation and whole genome analysis of endospore-forming bacteria from heroin.</title>
        <authorList>
            <person name="Kalinowski J."/>
            <person name="Ahrens B."/>
            <person name="Al-Dilaimi A."/>
            <person name="Winkler A."/>
            <person name="Wibberg D."/>
            <person name="Schleenbecker U."/>
            <person name="Ruckert C."/>
            <person name="Wolfel R."/>
            <person name="Grass G."/>
        </authorList>
    </citation>
    <scope>NUCLEOTIDE SEQUENCE [LARGE SCALE GENOMIC DNA]</scope>
    <source>
        <strain evidence="2 3">7539</strain>
    </source>
</reference>
<accession>A0A268P3I3</accession>
<dbReference type="AlphaFoldDB" id="A0A268P3I3"/>
<sequence length="211" mass="23418">MPTGTASVYSMKGIMLATNSKLSHRPSASIITPPFLLKINAIFSCFRYTLTILPKGANTMTYAAFSYARMANEQTLQTIPAEKHDIIPAGFKNSVHWNYGHILVIADHVLGHAPTFEKTIPKEYYHPFAKGSSPLQWTDKVPSIETLQEAAAKQQQAAQKLATETGGTEKTAPFTLRGQSFQTVDELLSIVAFHEGMHYRTLLHYSNLFSN</sequence>
<gene>
    <name evidence="2" type="ORF">CHH72_06370</name>
</gene>
<proteinExistence type="predicted"/>
<dbReference type="Gene3D" id="1.20.120.450">
    <property type="entry name" value="dinb family like domain"/>
    <property type="match status" value="1"/>
</dbReference>
<dbReference type="Pfam" id="PF12867">
    <property type="entry name" value="DinB_2"/>
    <property type="match status" value="1"/>
</dbReference>
<dbReference type="InterPro" id="IPR024775">
    <property type="entry name" value="DinB-like"/>
</dbReference>
<dbReference type="EMBL" id="NPCC01000006">
    <property type="protein sequence ID" value="PAE89875.1"/>
    <property type="molecule type" value="Genomic_DNA"/>
</dbReference>
<dbReference type="InterPro" id="IPR034660">
    <property type="entry name" value="DinB/YfiT-like"/>
</dbReference>
<name>A0A268P3I3_SHOCL</name>
<comment type="caution">
    <text evidence="2">The sequence shown here is derived from an EMBL/GenBank/DDBJ whole genome shotgun (WGS) entry which is preliminary data.</text>
</comment>
<protein>
    <submittedName>
        <fullName evidence="2">DinB family protein</fullName>
    </submittedName>
</protein>
<feature type="domain" description="DinB-like" evidence="1">
    <location>
        <begin position="65"/>
        <end position="201"/>
    </location>
</feature>
<evidence type="ECO:0000259" key="1">
    <source>
        <dbReference type="Pfam" id="PF12867"/>
    </source>
</evidence>
<dbReference type="Proteomes" id="UP000216207">
    <property type="component" value="Unassembled WGS sequence"/>
</dbReference>
<evidence type="ECO:0000313" key="3">
    <source>
        <dbReference type="Proteomes" id="UP000216207"/>
    </source>
</evidence>
<evidence type="ECO:0000313" key="2">
    <source>
        <dbReference type="EMBL" id="PAE89875.1"/>
    </source>
</evidence>
<organism evidence="2 3">
    <name type="scientific">Shouchella clausii</name>
    <name type="common">Alkalihalobacillus clausii</name>
    <dbReference type="NCBI Taxonomy" id="79880"/>
    <lineage>
        <taxon>Bacteria</taxon>
        <taxon>Bacillati</taxon>
        <taxon>Bacillota</taxon>
        <taxon>Bacilli</taxon>
        <taxon>Bacillales</taxon>
        <taxon>Bacillaceae</taxon>
        <taxon>Shouchella</taxon>
    </lineage>
</organism>